<dbReference type="InterPro" id="IPR002401">
    <property type="entry name" value="Cyt_P450_E_grp-I"/>
</dbReference>
<evidence type="ECO:0000256" key="8">
    <source>
        <dbReference type="PIRSR" id="PIRSR602401-1"/>
    </source>
</evidence>
<dbReference type="PRINTS" id="PR00463">
    <property type="entry name" value="EP450I"/>
</dbReference>
<evidence type="ECO:0000256" key="7">
    <source>
        <dbReference type="ARBA" id="ARBA00023033"/>
    </source>
</evidence>
<keyword evidence="6 8" id="KW-0408">Iron</keyword>
<protein>
    <submittedName>
        <fullName evidence="10">Cytochrome P450</fullName>
    </submittedName>
</protein>
<dbReference type="GO" id="GO:0005506">
    <property type="term" value="F:iron ion binding"/>
    <property type="evidence" value="ECO:0007669"/>
    <property type="project" value="InterPro"/>
</dbReference>
<evidence type="ECO:0000256" key="6">
    <source>
        <dbReference type="ARBA" id="ARBA00023004"/>
    </source>
</evidence>
<gene>
    <name evidence="10" type="ORF">BO85DRAFT_443624</name>
</gene>
<keyword evidence="7 9" id="KW-0503">Monooxygenase</keyword>
<comment type="similarity">
    <text evidence="2 9">Belongs to the cytochrome P450 family.</text>
</comment>
<dbReference type="PROSITE" id="PS00086">
    <property type="entry name" value="CYTOCHROME_P450"/>
    <property type="match status" value="1"/>
</dbReference>
<dbReference type="EMBL" id="KZ825091">
    <property type="protein sequence ID" value="RAH51866.1"/>
    <property type="molecule type" value="Genomic_DNA"/>
</dbReference>
<dbReference type="Proteomes" id="UP000249526">
    <property type="component" value="Unassembled WGS sequence"/>
</dbReference>
<evidence type="ECO:0000313" key="10">
    <source>
        <dbReference type="EMBL" id="RAH51866.1"/>
    </source>
</evidence>
<organism evidence="10 11">
    <name type="scientific">Aspergillus piperis CBS 112811</name>
    <dbReference type="NCBI Taxonomy" id="1448313"/>
    <lineage>
        <taxon>Eukaryota</taxon>
        <taxon>Fungi</taxon>
        <taxon>Dikarya</taxon>
        <taxon>Ascomycota</taxon>
        <taxon>Pezizomycotina</taxon>
        <taxon>Eurotiomycetes</taxon>
        <taxon>Eurotiomycetidae</taxon>
        <taxon>Eurotiales</taxon>
        <taxon>Aspergillaceae</taxon>
        <taxon>Aspergillus</taxon>
        <taxon>Aspergillus subgen. Circumdati</taxon>
    </lineage>
</organism>
<comment type="cofactor">
    <cofactor evidence="1 8">
        <name>heme</name>
        <dbReference type="ChEBI" id="CHEBI:30413"/>
    </cofactor>
</comment>
<dbReference type="GO" id="GO:0016705">
    <property type="term" value="F:oxidoreductase activity, acting on paired donors, with incorporation or reduction of molecular oxygen"/>
    <property type="evidence" value="ECO:0007669"/>
    <property type="project" value="InterPro"/>
</dbReference>
<reference evidence="10 11" key="1">
    <citation type="submission" date="2018-02" db="EMBL/GenBank/DDBJ databases">
        <title>The genomes of Aspergillus section Nigri reveals drivers in fungal speciation.</title>
        <authorList>
            <consortium name="DOE Joint Genome Institute"/>
            <person name="Vesth T.C."/>
            <person name="Nybo J."/>
            <person name="Theobald S."/>
            <person name="Brandl J."/>
            <person name="Frisvad J.C."/>
            <person name="Nielsen K.F."/>
            <person name="Lyhne E.K."/>
            <person name="Kogle M.E."/>
            <person name="Kuo A."/>
            <person name="Riley R."/>
            <person name="Clum A."/>
            <person name="Nolan M."/>
            <person name="Lipzen A."/>
            <person name="Salamov A."/>
            <person name="Henrissat B."/>
            <person name="Wiebenga A."/>
            <person name="De vries R.P."/>
            <person name="Grigoriev I.V."/>
            <person name="Mortensen U.H."/>
            <person name="Andersen M.R."/>
            <person name="Baker S.E."/>
        </authorList>
    </citation>
    <scope>NUCLEOTIDE SEQUENCE [LARGE SCALE GENOMIC DNA]</scope>
    <source>
        <strain evidence="10 11">CBS 112811</strain>
    </source>
</reference>
<sequence>MDYYKASFFYEPLLSTKHFVSQELQTPVGQSDYFVHRDPAIFPNPDTFDPDRWIRAGKENVNLKSFLVAFSKGSRQCIGINLAYAVLYLTVATLIRRYDMELYNATEDELRTARNFLLPRPEKGHATVNVVVKDILTT</sequence>
<evidence type="ECO:0000256" key="1">
    <source>
        <dbReference type="ARBA" id="ARBA00001971"/>
    </source>
</evidence>
<keyword evidence="4 8" id="KW-0479">Metal-binding</keyword>
<keyword evidence="5 9" id="KW-0560">Oxidoreductase</keyword>
<dbReference type="InterPro" id="IPR050121">
    <property type="entry name" value="Cytochrome_P450_monoxygenase"/>
</dbReference>
<keyword evidence="3 8" id="KW-0349">Heme</keyword>
<proteinExistence type="inferred from homology"/>
<dbReference type="InterPro" id="IPR001128">
    <property type="entry name" value="Cyt_P450"/>
</dbReference>
<dbReference type="PANTHER" id="PTHR24305:SF157">
    <property type="entry name" value="N-ACETYLTRYPTOPHAN 6-HYDROXYLASE IVOC-RELATED"/>
    <property type="match status" value="1"/>
</dbReference>
<dbReference type="GO" id="GO:0020037">
    <property type="term" value="F:heme binding"/>
    <property type="evidence" value="ECO:0007669"/>
    <property type="project" value="InterPro"/>
</dbReference>
<evidence type="ECO:0000256" key="2">
    <source>
        <dbReference type="ARBA" id="ARBA00010617"/>
    </source>
</evidence>
<dbReference type="Pfam" id="PF00067">
    <property type="entry name" value="p450"/>
    <property type="match status" value="1"/>
</dbReference>
<dbReference type="PANTHER" id="PTHR24305">
    <property type="entry name" value="CYTOCHROME P450"/>
    <property type="match status" value="1"/>
</dbReference>
<dbReference type="InterPro" id="IPR036396">
    <property type="entry name" value="Cyt_P450_sf"/>
</dbReference>
<dbReference type="GeneID" id="37162285"/>
<dbReference type="Gene3D" id="1.10.630.10">
    <property type="entry name" value="Cytochrome P450"/>
    <property type="match status" value="1"/>
</dbReference>
<evidence type="ECO:0000256" key="3">
    <source>
        <dbReference type="ARBA" id="ARBA00022617"/>
    </source>
</evidence>
<name>A0A8G1QPJ7_9EURO</name>
<evidence type="ECO:0000256" key="4">
    <source>
        <dbReference type="ARBA" id="ARBA00022723"/>
    </source>
</evidence>
<dbReference type="InterPro" id="IPR017972">
    <property type="entry name" value="Cyt_P450_CS"/>
</dbReference>
<accession>A0A8G1QPJ7</accession>
<evidence type="ECO:0000313" key="11">
    <source>
        <dbReference type="Proteomes" id="UP000249526"/>
    </source>
</evidence>
<dbReference type="AlphaFoldDB" id="A0A8G1QPJ7"/>
<dbReference type="SUPFAM" id="SSF48264">
    <property type="entry name" value="Cytochrome P450"/>
    <property type="match status" value="1"/>
</dbReference>
<evidence type="ECO:0000256" key="5">
    <source>
        <dbReference type="ARBA" id="ARBA00023002"/>
    </source>
</evidence>
<dbReference type="RefSeq" id="XP_025509788.1">
    <property type="nucleotide sequence ID" value="XM_025658883.1"/>
</dbReference>
<feature type="binding site" description="axial binding residue" evidence="8">
    <location>
        <position position="77"/>
    </location>
    <ligand>
        <name>heme</name>
        <dbReference type="ChEBI" id="CHEBI:30413"/>
    </ligand>
    <ligandPart>
        <name>Fe</name>
        <dbReference type="ChEBI" id="CHEBI:18248"/>
    </ligandPart>
</feature>
<evidence type="ECO:0000256" key="9">
    <source>
        <dbReference type="RuleBase" id="RU000461"/>
    </source>
</evidence>
<dbReference type="GO" id="GO:0004497">
    <property type="term" value="F:monooxygenase activity"/>
    <property type="evidence" value="ECO:0007669"/>
    <property type="project" value="UniProtKB-KW"/>
</dbReference>
<keyword evidence="11" id="KW-1185">Reference proteome</keyword>